<sequence length="842" mass="91993">MSSIFSNIFLNSKSKVIHSTGLNSTNDRSTVASSSSPSSSSKLNQSQNHPHCPHHKSLKPITTGSSSSFSPLSLVSTIQSSPSPPLSSISSHSYSSSSSSSSPSSSSPPSLKIQHKHLRLIDLKKPILHQNLNTSNLRRQQLNRRQVAKDDEAIYGPPSPGQLADPASSTENKKLQSNSSSNQISPSTDELFLSEHYPPIQIRTHPFFNEKLTSPIGMGRGQPIIPQSGRNLTNSHFSLLTTWRRIARIFTGPPYYLPELPESLSYPADQISISSLQRTLSIHGLNLPNAVRDHFLVHDGQDVFSHSASGLAGAGSTGIVWGLWLMSCEEVETEWGFWRRLDNGLMPDDAFTATDFSLRNVTRRGIQENQSRLSSHQQEDDNSFDPRMSSCPSGWVREVYSHPGWLPLLSDRAGNYIGVDLNPPELETTSPLSAHSRPVRGGGQGHALPEAGQVIAFGREIDEKVVLWQGEGRDGWANWLASLADDLEDGSFAGLSGRPARKSGRSRRDSECEMGWGTDGKIDQDGDEDGLGDLGYFNDGTGCGNGADEFYGWRLASEYRGMSVIEALCARSKNRWAEIGLYSSRLRRSESIDSLNSYPSGPSQPISKLNLVSRPERHDSLLPQSSGQPESEKNTTDSPRSANETFSSTTPIAYVTPPSPRLNAEPAQLKASSPSTQPEPRLIPAMRQDRHHPKRHQTDRSRRPPPPAPMLLDLPTLDNLMVQTDLNDSEKDEDSNSCPVSDSPQPTGFVNRLSMATRRLSEEMGRMANGSGMGAGSSSNSSSSQNRDVIGMGKLTNSSMGLKISIGDVTRRHDTENGEQLSVREIQKTISLDRADKFATAV</sequence>
<feature type="compositionally biased region" description="Low complexity" evidence="1">
    <location>
        <begin position="132"/>
        <end position="145"/>
    </location>
</feature>
<feature type="compositionally biased region" description="Polar residues" evidence="1">
    <location>
        <begin position="367"/>
        <end position="376"/>
    </location>
</feature>
<dbReference type="InterPro" id="IPR018958">
    <property type="entry name" value="Knr4/Smi1-like_dom"/>
</dbReference>
<feature type="compositionally biased region" description="Low complexity" evidence="1">
    <location>
        <begin position="176"/>
        <end position="187"/>
    </location>
</feature>
<evidence type="ECO:0000259" key="2">
    <source>
        <dbReference type="SMART" id="SM00860"/>
    </source>
</evidence>
<dbReference type="GO" id="GO:0070880">
    <property type="term" value="P:fungal-type cell wall beta-glucan biosynthetic process"/>
    <property type="evidence" value="ECO:0007669"/>
    <property type="project" value="TreeGrafter"/>
</dbReference>
<feature type="region of interest" description="Disordered" evidence="1">
    <location>
        <begin position="727"/>
        <end position="749"/>
    </location>
</feature>
<feature type="region of interest" description="Disordered" evidence="1">
    <location>
        <begin position="618"/>
        <end position="715"/>
    </location>
</feature>
<dbReference type="InterPro" id="IPR051873">
    <property type="entry name" value="KNR4/SMI1_regulator"/>
</dbReference>
<feature type="region of interest" description="Disordered" evidence="1">
    <location>
        <begin position="494"/>
        <end position="527"/>
    </location>
</feature>
<feature type="compositionally biased region" description="Low complexity" evidence="1">
    <location>
        <begin position="65"/>
        <end position="76"/>
    </location>
</feature>
<dbReference type="Proteomes" id="UP001153365">
    <property type="component" value="Unassembled WGS sequence"/>
</dbReference>
<feature type="region of interest" description="Disordered" evidence="1">
    <location>
        <begin position="367"/>
        <end position="388"/>
    </location>
</feature>
<feature type="region of interest" description="Disordered" evidence="1">
    <location>
        <begin position="132"/>
        <end position="188"/>
    </location>
</feature>
<dbReference type="AlphaFoldDB" id="A0AAV0AF82"/>
<protein>
    <submittedName>
        <fullName evidence="3">Expressed protein</fullName>
    </submittedName>
</protein>
<feature type="domain" description="Knr4/Smi1-like" evidence="2">
    <location>
        <begin position="267"/>
        <end position="482"/>
    </location>
</feature>
<reference evidence="3" key="1">
    <citation type="submission" date="2022-06" db="EMBL/GenBank/DDBJ databases">
        <authorList>
            <consortium name="SYNGENTA / RWTH Aachen University"/>
        </authorList>
    </citation>
    <scope>NUCLEOTIDE SEQUENCE</scope>
</reference>
<keyword evidence="4" id="KW-1185">Reference proteome</keyword>
<dbReference type="SMART" id="SM00860">
    <property type="entry name" value="SMI1_KNR4"/>
    <property type="match status" value="1"/>
</dbReference>
<dbReference type="EMBL" id="CALTRL010000148">
    <property type="protein sequence ID" value="CAH7666779.1"/>
    <property type="molecule type" value="Genomic_DNA"/>
</dbReference>
<evidence type="ECO:0000313" key="3">
    <source>
        <dbReference type="EMBL" id="CAH7666779.1"/>
    </source>
</evidence>
<name>A0AAV0AF82_PHAPC</name>
<organism evidence="3 4">
    <name type="scientific">Phakopsora pachyrhizi</name>
    <name type="common">Asian soybean rust disease fungus</name>
    <dbReference type="NCBI Taxonomy" id="170000"/>
    <lineage>
        <taxon>Eukaryota</taxon>
        <taxon>Fungi</taxon>
        <taxon>Dikarya</taxon>
        <taxon>Basidiomycota</taxon>
        <taxon>Pucciniomycotina</taxon>
        <taxon>Pucciniomycetes</taxon>
        <taxon>Pucciniales</taxon>
        <taxon>Phakopsoraceae</taxon>
        <taxon>Phakopsora</taxon>
    </lineage>
</organism>
<dbReference type="PANTHER" id="PTHR47432">
    <property type="entry name" value="CELL WALL ASSEMBLY REGULATOR SMI1"/>
    <property type="match status" value="1"/>
</dbReference>
<proteinExistence type="predicted"/>
<feature type="compositionally biased region" description="Polar residues" evidence="1">
    <location>
        <begin position="736"/>
        <end position="748"/>
    </location>
</feature>
<feature type="region of interest" description="Disordered" evidence="1">
    <location>
        <begin position="769"/>
        <end position="789"/>
    </location>
</feature>
<evidence type="ECO:0000313" key="4">
    <source>
        <dbReference type="Proteomes" id="UP001153365"/>
    </source>
</evidence>
<feature type="compositionally biased region" description="Low complexity" evidence="1">
    <location>
        <begin position="86"/>
        <end position="110"/>
    </location>
</feature>
<accession>A0AAV0AF82</accession>
<feature type="compositionally biased region" description="Polar residues" evidence="1">
    <location>
        <begin position="636"/>
        <end position="651"/>
    </location>
</feature>
<dbReference type="Pfam" id="PF09346">
    <property type="entry name" value="SMI1_KNR4"/>
    <property type="match status" value="1"/>
</dbReference>
<gene>
    <name evidence="3" type="ORF">PPACK8108_LOCUS1132</name>
</gene>
<feature type="compositionally biased region" description="Polar residues" evidence="1">
    <location>
        <begin position="21"/>
        <end position="32"/>
    </location>
</feature>
<evidence type="ECO:0000256" key="1">
    <source>
        <dbReference type="SAM" id="MobiDB-lite"/>
    </source>
</evidence>
<dbReference type="GO" id="GO:0043332">
    <property type="term" value="C:mating projection tip"/>
    <property type="evidence" value="ECO:0007669"/>
    <property type="project" value="TreeGrafter"/>
</dbReference>
<dbReference type="PANTHER" id="PTHR47432:SF1">
    <property type="entry name" value="CELL WALL ASSEMBLY REGULATOR SMI1"/>
    <property type="match status" value="1"/>
</dbReference>
<feature type="region of interest" description="Disordered" evidence="1">
    <location>
        <begin position="21"/>
        <end position="112"/>
    </location>
</feature>
<comment type="caution">
    <text evidence="3">The sequence shown here is derived from an EMBL/GenBank/DDBJ whole genome shotgun (WGS) entry which is preliminary data.</text>
</comment>